<dbReference type="EMBL" id="CP080598">
    <property type="protein sequence ID" value="QYX33279.1"/>
    <property type="molecule type" value="Genomic_DNA"/>
</dbReference>
<proteinExistence type="predicted"/>
<evidence type="ECO:0000313" key="1">
    <source>
        <dbReference type="EMBL" id="QYX33279.1"/>
    </source>
</evidence>
<dbReference type="InterPro" id="IPR029063">
    <property type="entry name" value="SAM-dependent_MTases_sf"/>
</dbReference>
<evidence type="ECO:0000313" key="2">
    <source>
        <dbReference type="Proteomes" id="UP000826540"/>
    </source>
</evidence>
<accession>A0ABX8X3J3</accession>
<gene>
    <name evidence="1" type="ORF">K2F26_08160</name>
</gene>
<protein>
    <recommendedName>
        <fullName evidence="3">DNA methylase adenine-specific domain-containing protein</fullName>
    </recommendedName>
</protein>
<organism evidence="1 2">
    <name type="scientific">Sphaerospermopsis torques-reginae ITEP-024</name>
    <dbReference type="NCBI Taxonomy" id="984208"/>
    <lineage>
        <taxon>Bacteria</taxon>
        <taxon>Bacillati</taxon>
        <taxon>Cyanobacteriota</taxon>
        <taxon>Cyanophyceae</taxon>
        <taxon>Nostocales</taxon>
        <taxon>Aphanizomenonaceae</taxon>
        <taxon>Sphaerospermopsis</taxon>
        <taxon>Sphaerospermopsis torques-reginae</taxon>
    </lineage>
</organism>
<dbReference type="Proteomes" id="UP000826540">
    <property type="component" value="Chromosome"/>
</dbReference>
<dbReference type="Gene3D" id="3.40.50.150">
    <property type="entry name" value="Vaccinia Virus protein VP39"/>
    <property type="match status" value="1"/>
</dbReference>
<evidence type="ECO:0008006" key="3">
    <source>
        <dbReference type="Google" id="ProtNLM"/>
    </source>
</evidence>
<dbReference type="SUPFAM" id="SSF53335">
    <property type="entry name" value="S-adenosyl-L-methionine-dependent methyltransferases"/>
    <property type="match status" value="1"/>
</dbReference>
<reference evidence="1 2" key="1">
    <citation type="journal article" date="2022" name="J. Am. Chem. Soc.">
        <title>Biosynthesis of Guanitoxin Enables Global Environmental Detection in Freshwater Cyanobacteria.</title>
        <authorList>
            <person name="Lima S.T."/>
            <person name="Fallon T.R."/>
            <person name="Cordoza J.L."/>
            <person name="Chekan J.R."/>
            <person name="Delbaje E."/>
            <person name="Hopiavuori A.R."/>
            <person name="Alvarenga D.O."/>
            <person name="Wood S.M."/>
            <person name="Luhavaya H."/>
            <person name="Baumgartner J.T."/>
            <person name="Dorr F.A."/>
            <person name="Etchegaray A."/>
            <person name="Pinto E."/>
            <person name="McKinnie S.M.K."/>
            <person name="Fiore M.F."/>
            <person name="Moore B.S."/>
        </authorList>
    </citation>
    <scope>NUCLEOTIDE SEQUENCE [LARGE SCALE GENOMIC DNA]</scope>
    <source>
        <strain evidence="1 2">ITEP-024</strain>
    </source>
</reference>
<name>A0ABX8X3J3_9CYAN</name>
<keyword evidence="2" id="KW-1185">Reference proteome</keyword>
<sequence>MTQINQIQENLKDGRLGVQSRNGLQKDLQRLEKTAQNTLLDIKICDPAMGSGHFLVEAVDFLTDELINILNEYPEHNPVLGLSNDQAITFLNQFDKF</sequence>
<dbReference type="RefSeq" id="WP_220611055.1">
    <property type="nucleotide sequence ID" value="NZ_CP080598.1"/>
</dbReference>